<dbReference type="RefSeq" id="WP_073143371.1">
    <property type="nucleotide sequence ID" value="NZ_FQWQ01000006.1"/>
</dbReference>
<sequence length="130" mass="14951">MKLHYTPFEHRRHPLLPLREFYMRQAHYGLFTALLIFVSLGIGVVGYHFFNDLNWIDSLVNASMILTGMGPVDPLKNDLAKLWASFYAIFSGVAFLTIAAVFLSPIVHRFLHKFNLDEPDQPQKKTTTSR</sequence>
<keyword evidence="1" id="KW-0472">Membrane</keyword>
<dbReference type="AlphaFoldDB" id="A0A1M5XP82"/>
<accession>A0A1M5XP82</accession>
<dbReference type="OrthoDB" id="465094at2"/>
<evidence type="ECO:0008006" key="4">
    <source>
        <dbReference type="Google" id="ProtNLM"/>
    </source>
</evidence>
<keyword evidence="3" id="KW-1185">Reference proteome</keyword>
<evidence type="ECO:0000313" key="3">
    <source>
        <dbReference type="Proteomes" id="UP000184212"/>
    </source>
</evidence>
<protein>
    <recommendedName>
        <fullName evidence="4">Ion channel</fullName>
    </recommendedName>
</protein>
<proteinExistence type="predicted"/>
<dbReference type="Proteomes" id="UP000184212">
    <property type="component" value="Unassembled WGS sequence"/>
</dbReference>
<keyword evidence="1" id="KW-1133">Transmembrane helix</keyword>
<evidence type="ECO:0000313" key="2">
    <source>
        <dbReference type="EMBL" id="SHI01462.1"/>
    </source>
</evidence>
<feature type="transmembrane region" description="Helical" evidence="1">
    <location>
        <begin position="28"/>
        <end position="50"/>
    </location>
</feature>
<name>A0A1M5XP82_9BACT</name>
<dbReference type="EMBL" id="FQWQ01000006">
    <property type="protein sequence ID" value="SHI01462.1"/>
    <property type="molecule type" value="Genomic_DNA"/>
</dbReference>
<evidence type="ECO:0000256" key="1">
    <source>
        <dbReference type="SAM" id="Phobius"/>
    </source>
</evidence>
<organism evidence="2 3">
    <name type="scientific">Chryseolinea serpens</name>
    <dbReference type="NCBI Taxonomy" id="947013"/>
    <lineage>
        <taxon>Bacteria</taxon>
        <taxon>Pseudomonadati</taxon>
        <taxon>Bacteroidota</taxon>
        <taxon>Cytophagia</taxon>
        <taxon>Cytophagales</taxon>
        <taxon>Fulvivirgaceae</taxon>
        <taxon>Chryseolinea</taxon>
    </lineage>
</organism>
<feature type="transmembrane region" description="Helical" evidence="1">
    <location>
        <begin position="82"/>
        <end position="103"/>
    </location>
</feature>
<gene>
    <name evidence="2" type="ORF">SAMN04488109_6785</name>
</gene>
<reference evidence="2 3" key="1">
    <citation type="submission" date="2016-11" db="EMBL/GenBank/DDBJ databases">
        <authorList>
            <person name="Jaros S."/>
            <person name="Januszkiewicz K."/>
            <person name="Wedrychowicz H."/>
        </authorList>
    </citation>
    <scope>NUCLEOTIDE SEQUENCE [LARGE SCALE GENOMIC DNA]</scope>
    <source>
        <strain evidence="2 3">DSM 24574</strain>
    </source>
</reference>
<keyword evidence="1" id="KW-0812">Transmembrane</keyword>
<dbReference type="STRING" id="947013.SAMN04488109_6785"/>